<protein>
    <recommendedName>
        <fullName evidence="4">DUF11 domain-containing protein</fullName>
    </recommendedName>
</protein>
<dbReference type="Proteomes" id="UP000178370">
    <property type="component" value="Unassembled WGS sequence"/>
</dbReference>
<reference evidence="2 3" key="1">
    <citation type="journal article" date="2016" name="Nat. Commun.">
        <title>Thousands of microbial genomes shed light on interconnected biogeochemical processes in an aquifer system.</title>
        <authorList>
            <person name="Anantharaman K."/>
            <person name="Brown C.T."/>
            <person name="Hug L.A."/>
            <person name="Sharon I."/>
            <person name="Castelle C.J."/>
            <person name="Probst A.J."/>
            <person name="Thomas B.C."/>
            <person name="Singh A."/>
            <person name="Wilkins M.J."/>
            <person name="Karaoz U."/>
            <person name="Brodie E.L."/>
            <person name="Williams K.H."/>
            <person name="Hubbard S.S."/>
            <person name="Banfield J.F."/>
        </authorList>
    </citation>
    <scope>NUCLEOTIDE SEQUENCE [LARGE SCALE GENOMIC DNA]</scope>
</reference>
<dbReference type="STRING" id="1798482.A2763_01105"/>
<accession>A0A1F6CLJ8</accession>
<evidence type="ECO:0008006" key="4">
    <source>
        <dbReference type="Google" id="ProtNLM"/>
    </source>
</evidence>
<proteinExistence type="predicted"/>
<evidence type="ECO:0000256" key="1">
    <source>
        <dbReference type="SAM" id="Phobius"/>
    </source>
</evidence>
<comment type="caution">
    <text evidence="2">The sequence shown here is derived from an EMBL/GenBank/DDBJ whole genome shotgun (WGS) entry which is preliminary data.</text>
</comment>
<keyword evidence="1" id="KW-1133">Transmembrane helix</keyword>
<keyword evidence="1" id="KW-0812">Transmembrane</keyword>
<evidence type="ECO:0000313" key="3">
    <source>
        <dbReference type="Proteomes" id="UP000178370"/>
    </source>
</evidence>
<evidence type="ECO:0000313" key="2">
    <source>
        <dbReference type="EMBL" id="OGG50124.1"/>
    </source>
</evidence>
<feature type="transmembrane region" description="Helical" evidence="1">
    <location>
        <begin position="72"/>
        <end position="95"/>
    </location>
</feature>
<gene>
    <name evidence="2" type="ORF">A2763_01105</name>
</gene>
<dbReference type="AlphaFoldDB" id="A0A1F6CLJ8"/>
<organism evidence="2 3">
    <name type="scientific">Candidatus Kaiserbacteria bacterium RIFCSPHIGHO2_01_FULL_54_36</name>
    <dbReference type="NCBI Taxonomy" id="1798482"/>
    <lineage>
        <taxon>Bacteria</taxon>
        <taxon>Candidatus Kaiseribacteriota</taxon>
    </lineage>
</organism>
<keyword evidence="1" id="KW-0472">Membrane</keyword>
<dbReference type="EMBL" id="MFKV01000019">
    <property type="protein sequence ID" value="OGG50124.1"/>
    <property type="molecule type" value="Genomic_DNA"/>
</dbReference>
<name>A0A1F6CLJ8_9BACT</name>
<sequence>MPPQPSEHEKEKIERLRRAMYSRSLSDKLKDKERRELGQEVPIVGEEFVEPQAQVAGMRVAPRAIGFARTALWWLLGGAVVFFIGAVGFFSYYFLLGGGSLAASPGNIAIAISGPPQIAGSAPTELQIVVANRNKVALELADLIITYPEGTRSPTDFATDLQSQRISLGTIEAGGTRQGTVSAVFAGNEGEHADIKVELEYRIGGSSAIFAASSNYSVTFSSSPISLAVSGNNETISGQPVEMNLSIASNAEAPVKDVLVSAQYPFGFKLSSASPAPVDTTSAQSSSWKIGDLLPGQKRAITVRGTLSGEQGDDRVFHFAAGTRRDSNATSTAIETSLASNTFKIAISKPFLGLAVSVGGATGPNAIVGPGENVVVSVAWQNNLSTAITDAVIVAKLSGVPIDGTTVHTTDGFYRSNDDIVLWDKTTSGGALANLPPGAKGKVGFSFQMPRSDVLKDIVNPRLNISINAAGKRKSQTGVPENLQATANQRITVASDLTLEARGLYYSNPFGSVGPMPPKAGTETTYAIVFTVTNTTNKITGATVTGHLPPSVRWVGIYSPASEKLTFNQNDGTVTWDLGEVATGVGLGGSAPRQAAVAIGFTPSTSQIGQEAQLLQQITLTGTDAATGASVERTVKPVTTNISGDPGFSAAYSTVTK</sequence>